<feature type="transmembrane region" description="Helical" evidence="7">
    <location>
        <begin position="113"/>
        <end position="136"/>
    </location>
</feature>
<reference evidence="9 10" key="1">
    <citation type="submission" date="2018-06" db="EMBL/GenBank/DDBJ databases">
        <title>Genomic Encyclopedia of Archaeal and Bacterial Type Strains, Phase II (KMG-II): from individual species to whole genera.</title>
        <authorList>
            <person name="Goeker M."/>
        </authorList>
    </citation>
    <scope>NUCLEOTIDE SEQUENCE [LARGE SCALE GENOMIC DNA]</scope>
    <source>
        <strain evidence="9 10">DSM 15361</strain>
    </source>
</reference>
<keyword evidence="10" id="KW-1185">Reference proteome</keyword>
<dbReference type="PANTHER" id="PTHR30506:SF3">
    <property type="entry name" value="UPF0126 INNER MEMBRANE PROTEIN YADS-RELATED"/>
    <property type="match status" value="1"/>
</dbReference>
<dbReference type="EMBL" id="QKYV01000010">
    <property type="protein sequence ID" value="PZW37807.1"/>
    <property type="molecule type" value="Genomic_DNA"/>
</dbReference>
<dbReference type="Proteomes" id="UP000249542">
    <property type="component" value="Unassembled WGS sequence"/>
</dbReference>
<evidence type="ECO:0000259" key="8">
    <source>
        <dbReference type="Pfam" id="PF03458"/>
    </source>
</evidence>
<comment type="caution">
    <text evidence="9">The sequence shown here is derived from an EMBL/GenBank/DDBJ whole genome shotgun (WGS) entry which is preliminary data.</text>
</comment>
<dbReference type="RefSeq" id="WP_111542076.1">
    <property type="nucleotide sequence ID" value="NZ_QKYV01000010.1"/>
</dbReference>
<evidence type="ECO:0000256" key="3">
    <source>
        <dbReference type="ARBA" id="ARBA00022475"/>
    </source>
</evidence>
<proteinExistence type="inferred from homology"/>
<evidence type="ECO:0000313" key="9">
    <source>
        <dbReference type="EMBL" id="PZW37807.1"/>
    </source>
</evidence>
<sequence>MDYLLFIDILGTIAFSISGVLSSMKKRMDVFGILIIAFVTAVGGGTLRDILIGFPVAWMRNLTYVYVIMGTTIFAIIFRKKLVYLRRSIFLFDTVGIGLYTVLGIEKGLAAELSPIICIAIGTMTACFGGVLRDILCNEVPLLFRTKEIYATACILGGFTYFILSEFPLSQGLVFALSGVVVILVRSLAVYFDIRLPSVYGKGDTNELP</sequence>
<keyword evidence="5 7" id="KW-1133">Transmembrane helix</keyword>
<evidence type="ECO:0000256" key="4">
    <source>
        <dbReference type="ARBA" id="ARBA00022692"/>
    </source>
</evidence>
<feature type="transmembrane region" description="Helical" evidence="7">
    <location>
        <begin position="173"/>
        <end position="192"/>
    </location>
</feature>
<feature type="transmembrane region" description="Helical" evidence="7">
    <location>
        <begin position="148"/>
        <end position="167"/>
    </location>
</feature>
<evidence type="ECO:0000256" key="5">
    <source>
        <dbReference type="ARBA" id="ARBA00022989"/>
    </source>
</evidence>
<name>A0A2W7HUB9_9FLAO</name>
<dbReference type="PANTHER" id="PTHR30506">
    <property type="entry name" value="INNER MEMBRANE PROTEIN"/>
    <property type="match status" value="1"/>
</dbReference>
<comment type="similarity">
    <text evidence="2">Belongs to the UPF0126 family.</text>
</comment>
<dbReference type="AlphaFoldDB" id="A0A2W7HUB9"/>
<feature type="domain" description="Glycine transporter" evidence="8">
    <location>
        <begin position="6"/>
        <end position="79"/>
    </location>
</feature>
<feature type="transmembrane region" description="Helical" evidence="7">
    <location>
        <begin position="6"/>
        <end position="24"/>
    </location>
</feature>
<protein>
    <submittedName>
        <fullName evidence="9">Putative membrane protein YeiH</fullName>
    </submittedName>
</protein>
<evidence type="ECO:0000256" key="1">
    <source>
        <dbReference type="ARBA" id="ARBA00004651"/>
    </source>
</evidence>
<dbReference type="InterPro" id="IPR005115">
    <property type="entry name" value="Gly_transporter"/>
</dbReference>
<feature type="transmembrane region" description="Helical" evidence="7">
    <location>
        <begin position="90"/>
        <end position="107"/>
    </location>
</feature>
<gene>
    <name evidence="9" type="ORF">LX95_02821</name>
</gene>
<comment type="subcellular location">
    <subcellularLocation>
        <location evidence="1">Cell membrane</location>
        <topology evidence="1">Multi-pass membrane protein</topology>
    </subcellularLocation>
</comment>
<organism evidence="9 10">
    <name type="scientific">Mesonia algae</name>
    <dbReference type="NCBI Taxonomy" id="213248"/>
    <lineage>
        <taxon>Bacteria</taxon>
        <taxon>Pseudomonadati</taxon>
        <taxon>Bacteroidota</taxon>
        <taxon>Flavobacteriia</taxon>
        <taxon>Flavobacteriales</taxon>
        <taxon>Flavobacteriaceae</taxon>
        <taxon>Mesonia</taxon>
    </lineage>
</organism>
<keyword evidence="4 7" id="KW-0812">Transmembrane</keyword>
<evidence type="ECO:0000256" key="7">
    <source>
        <dbReference type="SAM" id="Phobius"/>
    </source>
</evidence>
<dbReference type="GO" id="GO:0005886">
    <property type="term" value="C:plasma membrane"/>
    <property type="evidence" value="ECO:0007669"/>
    <property type="project" value="UniProtKB-SubCell"/>
</dbReference>
<feature type="domain" description="Glycine transporter" evidence="8">
    <location>
        <begin position="91"/>
        <end position="165"/>
    </location>
</feature>
<keyword evidence="3" id="KW-1003">Cell membrane</keyword>
<evidence type="ECO:0000256" key="6">
    <source>
        <dbReference type="ARBA" id="ARBA00023136"/>
    </source>
</evidence>
<dbReference type="Pfam" id="PF03458">
    <property type="entry name" value="Gly_transporter"/>
    <property type="match status" value="2"/>
</dbReference>
<accession>A0A2W7HUB9</accession>
<evidence type="ECO:0000313" key="10">
    <source>
        <dbReference type="Proteomes" id="UP000249542"/>
    </source>
</evidence>
<keyword evidence="6 7" id="KW-0472">Membrane</keyword>
<feature type="transmembrane region" description="Helical" evidence="7">
    <location>
        <begin position="57"/>
        <end position="78"/>
    </location>
</feature>
<evidence type="ECO:0000256" key="2">
    <source>
        <dbReference type="ARBA" id="ARBA00008193"/>
    </source>
</evidence>
<feature type="transmembrane region" description="Helical" evidence="7">
    <location>
        <begin position="31"/>
        <end position="51"/>
    </location>
</feature>